<protein>
    <recommendedName>
        <fullName evidence="4">Secreted protein</fullName>
    </recommendedName>
</protein>
<dbReference type="Proteomes" id="UP001500957">
    <property type="component" value="Unassembled WGS sequence"/>
</dbReference>
<gene>
    <name evidence="2" type="ORF">GCM10009547_31430</name>
</gene>
<evidence type="ECO:0000313" key="2">
    <source>
        <dbReference type="EMBL" id="GAA0625814.1"/>
    </source>
</evidence>
<evidence type="ECO:0008006" key="4">
    <source>
        <dbReference type="Google" id="ProtNLM"/>
    </source>
</evidence>
<reference evidence="3" key="1">
    <citation type="journal article" date="2019" name="Int. J. Syst. Evol. Microbiol.">
        <title>The Global Catalogue of Microorganisms (GCM) 10K type strain sequencing project: providing services to taxonomists for standard genome sequencing and annotation.</title>
        <authorList>
            <consortium name="The Broad Institute Genomics Platform"/>
            <consortium name="The Broad Institute Genome Sequencing Center for Infectious Disease"/>
            <person name="Wu L."/>
            <person name="Ma J."/>
        </authorList>
    </citation>
    <scope>NUCLEOTIDE SEQUENCE [LARGE SCALE GENOMIC DNA]</scope>
    <source>
        <strain evidence="3">JCM 10671</strain>
    </source>
</reference>
<keyword evidence="3" id="KW-1185">Reference proteome</keyword>
<dbReference type="EMBL" id="BAAAHE010000026">
    <property type="protein sequence ID" value="GAA0625814.1"/>
    <property type="molecule type" value="Genomic_DNA"/>
</dbReference>
<comment type="caution">
    <text evidence="2">The sequence shown here is derived from an EMBL/GenBank/DDBJ whole genome shotgun (WGS) entry which is preliminary data.</text>
</comment>
<accession>A0ABP3S4N9</accession>
<keyword evidence="1" id="KW-1133">Transmembrane helix</keyword>
<organism evidence="2 3">
    <name type="scientific">Sporichthya brevicatena</name>
    <dbReference type="NCBI Taxonomy" id="171442"/>
    <lineage>
        <taxon>Bacteria</taxon>
        <taxon>Bacillati</taxon>
        <taxon>Actinomycetota</taxon>
        <taxon>Actinomycetes</taxon>
        <taxon>Sporichthyales</taxon>
        <taxon>Sporichthyaceae</taxon>
        <taxon>Sporichthya</taxon>
    </lineage>
</organism>
<evidence type="ECO:0000313" key="3">
    <source>
        <dbReference type="Proteomes" id="UP001500957"/>
    </source>
</evidence>
<proteinExistence type="predicted"/>
<keyword evidence="1" id="KW-0472">Membrane</keyword>
<name>A0ABP3S4N9_9ACTN</name>
<keyword evidence="1" id="KW-0812">Transmembrane</keyword>
<feature type="transmembrane region" description="Helical" evidence="1">
    <location>
        <begin position="27"/>
        <end position="47"/>
    </location>
</feature>
<evidence type="ECO:0000256" key="1">
    <source>
        <dbReference type="SAM" id="Phobius"/>
    </source>
</evidence>
<sequence length="194" mass="20278">MTPGIAARGPGYAAGVSGSIRPGRVPVAAAAVALVVGIVGGLGAGTVSARARSEPAPAADPTRPVSDWAEARVTCRFQQVGDPVRLTGAPGSVAVARGTWRPGTCPVPQAKVKVRLQARHDGDWYDIEDTAGLVRSGTRVQATFDCHNTLATKWRSVVDVDLPDAADDPQQLITPARTLKCCPDPAELRRSRRA</sequence>